<comment type="caution">
    <text evidence="1">The sequence shown here is derived from an EMBL/GenBank/DDBJ whole genome shotgun (WGS) entry which is preliminary data.</text>
</comment>
<name>A0ABP7ZUW2_9MICO</name>
<dbReference type="Proteomes" id="UP001501079">
    <property type="component" value="Unassembled WGS sequence"/>
</dbReference>
<accession>A0ABP7ZUW2</accession>
<proteinExistence type="predicted"/>
<evidence type="ECO:0000313" key="2">
    <source>
        <dbReference type="Proteomes" id="UP001501079"/>
    </source>
</evidence>
<dbReference type="EMBL" id="BAABBW010000001">
    <property type="protein sequence ID" value="GAA4170987.1"/>
    <property type="molecule type" value="Genomic_DNA"/>
</dbReference>
<protein>
    <recommendedName>
        <fullName evidence="3">Excreted virulence factor EspC (Type VII ESX diderm)</fullName>
    </recommendedName>
</protein>
<sequence>MSDQLKVDTHNVRQLAHAMRVIKDQLDHADDYADALRSAVGSDSLGDVIHDFAHNWSIHRGKIQGDVDKVASAADSVADGFEQTDQKLGDAVTAKGKH</sequence>
<evidence type="ECO:0000313" key="1">
    <source>
        <dbReference type="EMBL" id="GAA4170987.1"/>
    </source>
</evidence>
<keyword evidence="2" id="KW-1185">Reference proteome</keyword>
<evidence type="ECO:0008006" key="3">
    <source>
        <dbReference type="Google" id="ProtNLM"/>
    </source>
</evidence>
<organism evidence="1 2">
    <name type="scientific">Gryllotalpicola koreensis</name>
    <dbReference type="NCBI Taxonomy" id="993086"/>
    <lineage>
        <taxon>Bacteria</taxon>
        <taxon>Bacillati</taxon>
        <taxon>Actinomycetota</taxon>
        <taxon>Actinomycetes</taxon>
        <taxon>Micrococcales</taxon>
        <taxon>Microbacteriaceae</taxon>
        <taxon>Gryllotalpicola</taxon>
    </lineage>
</organism>
<dbReference type="RefSeq" id="WP_344752147.1">
    <property type="nucleotide sequence ID" value="NZ_BAABBW010000001.1"/>
</dbReference>
<reference evidence="2" key="1">
    <citation type="journal article" date="2019" name="Int. J. Syst. Evol. Microbiol.">
        <title>The Global Catalogue of Microorganisms (GCM) 10K type strain sequencing project: providing services to taxonomists for standard genome sequencing and annotation.</title>
        <authorList>
            <consortium name="The Broad Institute Genomics Platform"/>
            <consortium name="The Broad Institute Genome Sequencing Center for Infectious Disease"/>
            <person name="Wu L."/>
            <person name="Ma J."/>
        </authorList>
    </citation>
    <scope>NUCLEOTIDE SEQUENCE [LARGE SCALE GENOMIC DNA]</scope>
    <source>
        <strain evidence="2">JCM 17591</strain>
    </source>
</reference>
<gene>
    <name evidence="1" type="ORF">GCM10022287_09710</name>
</gene>